<evidence type="ECO:0000313" key="2">
    <source>
        <dbReference type="EMBL" id="MFC5498794.1"/>
    </source>
</evidence>
<gene>
    <name evidence="2" type="ORF">ACFPOE_14700</name>
</gene>
<dbReference type="PANTHER" id="PTHR30399:SF1">
    <property type="entry name" value="UTP PYROPHOSPHATASE"/>
    <property type="match status" value="1"/>
</dbReference>
<dbReference type="InterPro" id="IPR053136">
    <property type="entry name" value="UTP_pyrophosphatase-like"/>
</dbReference>
<evidence type="ECO:0000313" key="3">
    <source>
        <dbReference type="Proteomes" id="UP001596037"/>
    </source>
</evidence>
<reference evidence="3" key="1">
    <citation type="journal article" date="2019" name="Int. J. Syst. Evol. Microbiol.">
        <title>The Global Catalogue of Microorganisms (GCM) 10K type strain sequencing project: providing services to taxonomists for standard genome sequencing and annotation.</title>
        <authorList>
            <consortium name="The Broad Institute Genomics Platform"/>
            <consortium name="The Broad Institute Genome Sequencing Center for Infectious Disease"/>
            <person name="Wu L."/>
            <person name="Ma J."/>
        </authorList>
    </citation>
    <scope>NUCLEOTIDE SEQUENCE [LARGE SCALE GENOMIC DNA]</scope>
    <source>
        <strain evidence="3">CCUG 57401</strain>
    </source>
</reference>
<protein>
    <submittedName>
        <fullName evidence="2">M48 family metallopeptidase</fullName>
        <ecNumber evidence="2">3.4.24.-</ecNumber>
    </submittedName>
</protein>
<dbReference type="PANTHER" id="PTHR30399">
    <property type="entry name" value="UNCHARACTERIZED PROTEIN YGJP"/>
    <property type="match status" value="1"/>
</dbReference>
<accession>A0ABW0NEM6</accession>
<dbReference type="InterPro" id="IPR002725">
    <property type="entry name" value="YgjP-like_metallopeptidase"/>
</dbReference>
<dbReference type="EC" id="3.4.24.-" evidence="2"/>
<feature type="domain" description="YgjP-like metallopeptidase" evidence="1">
    <location>
        <begin position="92"/>
        <end position="153"/>
    </location>
</feature>
<dbReference type="Proteomes" id="UP001596037">
    <property type="component" value="Unassembled WGS sequence"/>
</dbReference>
<proteinExistence type="predicted"/>
<name>A0ABW0NEM6_9BURK</name>
<keyword evidence="2" id="KW-0378">Hydrolase</keyword>
<dbReference type="EMBL" id="JBHSMF010000009">
    <property type="protein sequence ID" value="MFC5498794.1"/>
    <property type="molecule type" value="Genomic_DNA"/>
</dbReference>
<organism evidence="2 3">
    <name type="scientific">Caenimonas terrae</name>
    <dbReference type="NCBI Taxonomy" id="696074"/>
    <lineage>
        <taxon>Bacteria</taxon>
        <taxon>Pseudomonadati</taxon>
        <taxon>Pseudomonadota</taxon>
        <taxon>Betaproteobacteria</taxon>
        <taxon>Burkholderiales</taxon>
        <taxon>Comamonadaceae</taxon>
        <taxon>Caenimonas</taxon>
    </lineage>
</organism>
<dbReference type="Pfam" id="PF01863">
    <property type="entry name" value="YgjP-like"/>
    <property type="match status" value="1"/>
</dbReference>
<dbReference type="CDD" id="cd07344">
    <property type="entry name" value="M48_yhfN_like"/>
    <property type="match status" value="1"/>
</dbReference>
<dbReference type="RefSeq" id="WP_376850872.1">
    <property type="nucleotide sequence ID" value="NZ_JBHSMF010000009.1"/>
</dbReference>
<sequence length="169" mass="19663">MSVPNYIAGYPQPVQDQVRELLAQDKLGELLLRKYPSVHAVRTDRALYDYVMELKGEFLRSSEPLSKVAYDSKLHVIRNALGTHTTVSRVQGSKLKAKREIRVATLFRDGPPEFLRMITVHELAHFKEKGHDKAFYQLCTRMEPQYHQYEFDLRLYLTQMEAHGKLAWG</sequence>
<comment type="caution">
    <text evidence="2">The sequence shown here is derived from an EMBL/GenBank/DDBJ whole genome shotgun (WGS) entry which is preliminary data.</text>
</comment>
<dbReference type="Gene3D" id="3.30.2010.10">
    <property type="entry name" value="Metalloproteases ('zincins'), catalytic domain"/>
    <property type="match status" value="1"/>
</dbReference>
<evidence type="ECO:0000259" key="1">
    <source>
        <dbReference type="Pfam" id="PF01863"/>
    </source>
</evidence>
<dbReference type="GO" id="GO:0016787">
    <property type="term" value="F:hydrolase activity"/>
    <property type="evidence" value="ECO:0007669"/>
    <property type="project" value="UniProtKB-KW"/>
</dbReference>
<keyword evidence="3" id="KW-1185">Reference proteome</keyword>